<reference evidence="1" key="1">
    <citation type="submission" date="2020-08" db="EMBL/GenBank/DDBJ databases">
        <title>Genome sequencing and assembly of the red palm weevil Rhynchophorus ferrugineus.</title>
        <authorList>
            <person name="Dias G.B."/>
            <person name="Bergman C.M."/>
            <person name="Manee M."/>
        </authorList>
    </citation>
    <scope>NUCLEOTIDE SEQUENCE</scope>
    <source>
        <strain evidence="1">AA-2017</strain>
        <tissue evidence="1">Whole larva</tissue>
    </source>
</reference>
<sequence>MSYMVEHKRLDKPGRESIHSGQFMVSQFEAEEQDDEDNVAVPIPEVIDNKIIVPVKPFIQGPLDYINDKVNPNPVGIDTSLSKLFQCMSLAYR</sequence>
<evidence type="ECO:0000313" key="2">
    <source>
        <dbReference type="Proteomes" id="UP000625711"/>
    </source>
</evidence>
<dbReference type="EMBL" id="JAACXV010012713">
    <property type="protein sequence ID" value="KAF7274506.1"/>
    <property type="molecule type" value="Genomic_DNA"/>
</dbReference>
<gene>
    <name evidence="1" type="ORF">GWI33_012850</name>
</gene>
<keyword evidence="2" id="KW-1185">Reference proteome</keyword>
<protein>
    <submittedName>
        <fullName evidence="1">Uncharacterized protein</fullName>
    </submittedName>
</protein>
<proteinExistence type="predicted"/>
<accession>A0A834I899</accession>
<dbReference type="OrthoDB" id="6022628at2759"/>
<dbReference type="AlphaFoldDB" id="A0A834I899"/>
<organism evidence="1 2">
    <name type="scientific">Rhynchophorus ferrugineus</name>
    <name type="common">Red palm weevil</name>
    <name type="synonym">Curculio ferrugineus</name>
    <dbReference type="NCBI Taxonomy" id="354439"/>
    <lineage>
        <taxon>Eukaryota</taxon>
        <taxon>Metazoa</taxon>
        <taxon>Ecdysozoa</taxon>
        <taxon>Arthropoda</taxon>
        <taxon>Hexapoda</taxon>
        <taxon>Insecta</taxon>
        <taxon>Pterygota</taxon>
        <taxon>Neoptera</taxon>
        <taxon>Endopterygota</taxon>
        <taxon>Coleoptera</taxon>
        <taxon>Polyphaga</taxon>
        <taxon>Cucujiformia</taxon>
        <taxon>Curculionidae</taxon>
        <taxon>Dryophthorinae</taxon>
        <taxon>Rhynchophorus</taxon>
    </lineage>
</organism>
<name>A0A834I899_RHYFE</name>
<comment type="caution">
    <text evidence="1">The sequence shown here is derived from an EMBL/GenBank/DDBJ whole genome shotgun (WGS) entry which is preliminary data.</text>
</comment>
<evidence type="ECO:0000313" key="1">
    <source>
        <dbReference type="EMBL" id="KAF7274506.1"/>
    </source>
</evidence>
<dbReference type="Proteomes" id="UP000625711">
    <property type="component" value="Unassembled WGS sequence"/>
</dbReference>